<dbReference type="SUPFAM" id="SSF46894">
    <property type="entry name" value="C-terminal effector domain of the bipartite response regulators"/>
    <property type="match status" value="1"/>
</dbReference>
<evidence type="ECO:0000256" key="1">
    <source>
        <dbReference type="ARBA" id="ARBA00022553"/>
    </source>
</evidence>
<feature type="modified residue" description="4-aspartylphosphate" evidence="5">
    <location>
        <position position="54"/>
    </location>
</feature>
<keyword evidence="3" id="KW-0238">DNA-binding</keyword>
<dbReference type="OrthoDB" id="9808843at2"/>
<proteinExistence type="predicted"/>
<accession>A0A4Y3UGX4</accession>
<gene>
    <name evidence="8" type="ORF">FHX68_1817</name>
</gene>
<dbReference type="InterPro" id="IPR058245">
    <property type="entry name" value="NreC/VraR/RcsB-like_REC"/>
</dbReference>
<dbReference type="PRINTS" id="PR00038">
    <property type="entry name" value="HTHLUXR"/>
</dbReference>
<evidence type="ECO:0000259" key="6">
    <source>
        <dbReference type="PROSITE" id="PS50043"/>
    </source>
</evidence>
<organism evidence="8 9">
    <name type="scientific">Microbacterium lacticum</name>
    <dbReference type="NCBI Taxonomy" id="33885"/>
    <lineage>
        <taxon>Bacteria</taxon>
        <taxon>Bacillati</taxon>
        <taxon>Actinomycetota</taxon>
        <taxon>Actinomycetes</taxon>
        <taxon>Micrococcales</taxon>
        <taxon>Microbacteriaceae</taxon>
        <taxon>Microbacterium</taxon>
    </lineage>
</organism>
<protein>
    <submittedName>
        <fullName evidence="8">LuxR family two component transcriptional regulator</fullName>
    </submittedName>
</protein>
<reference evidence="8 9" key="1">
    <citation type="submission" date="2019-06" db="EMBL/GenBank/DDBJ databases">
        <title>Sequencing the genomes of 1000 actinobacteria strains.</title>
        <authorList>
            <person name="Klenk H.-P."/>
        </authorList>
    </citation>
    <scope>NUCLEOTIDE SEQUENCE [LARGE SCALE GENOMIC DNA]</scope>
    <source>
        <strain evidence="8 9">DSM 20427</strain>
    </source>
</reference>
<comment type="caution">
    <text evidence="8">The sequence shown here is derived from an EMBL/GenBank/DDBJ whole genome shotgun (WGS) entry which is preliminary data.</text>
</comment>
<dbReference type="EMBL" id="VFPS01000003">
    <property type="protein sequence ID" value="TQM97820.1"/>
    <property type="molecule type" value="Genomic_DNA"/>
</dbReference>
<dbReference type="SMART" id="SM00448">
    <property type="entry name" value="REC"/>
    <property type="match status" value="1"/>
</dbReference>
<name>A0A4Y3UGX4_9MICO</name>
<keyword evidence="4" id="KW-0804">Transcription</keyword>
<dbReference type="PROSITE" id="PS50043">
    <property type="entry name" value="HTH_LUXR_2"/>
    <property type="match status" value="1"/>
</dbReference>
<evidence type="ECO:0000256" key="2">
    <source>
        <dbReference type="ARBA" id="ARBA00023015"/>
    </source>
</evidence>
<dbReference type="GO" id="GO:0003677">
    <property type="term" value="F:DNA binding"/>
    <property type="evidence" value="ECO:0007669"/>
    <property type="project" value="UniProtKB-KW"/>
</dbReference>
<dbReference type="InterPro" id="IPR001789">
    <property type="entry name" value="Sig_transdc_resp-reg_receiver"/>
</dbReference>
<evidence type="ECO:0000256" key="5">
    <source>
        <dbReference type="PROSITE-ProRule" id="PRU00169"/>
    </source>
</evidence>
<dbReference type="GO" id="GO:0000160">
    <property type="term" value="P:phosphorelay signal transduction system"/>
    <property type="evidence" value="ECO:0007669"/>
    <property type="project" value="InterPro"/>
</dbReference>
<dbReference type="PANTHER" id="PTHR43214:SF24">
    <property type="entry name" value="TRANSCRIPTIONAL REGULATORY PROTEIN NARL-RELATED"/>
    <property type="match status" value="1"/>
</dbReference>
<dbReference type="PROSITE" id="PS50110">
    <property type="entry name" value="RESPONSE_REGULATORY"/>
    <property type="match status" value="1"/>
</dbReference>
<dbReference type="Proteomes" id="UP000319804">
    <property type="component" value="Unassembled WGS sequence"/>
</dbReference>
<sequence>MIRIVIADDHPVVRAGLRALLEAAEDIVVVGEATTPDEAVAAAAELTPDLVLMDLQFGQATTGADATTRIRAADLAPPVLVLTNYDSDGDILSAVEAGASGYLLKDAPPHELLAAVRAAAAGGSALAPAIAGRLLSRMRSPQAALSGRELEVLQLVADGATNSAIAARLHITEATVKSHLVHVFTKLGVTSRTAAVSHARAHGMLRP</sequence>
<dbReference type="RefSeq" id="WP_141379337.1">
    <property type="nucleotide sequence ID" value="NZ_BJNA01000005.1"/>
</dbReference>
<evidence type="ECO:0000259" key="7">
    <source>
        <dbReference type="PROSITE" id="PS50110"/>
    </source>
</evidence>
<dbReference type="SMART" id="SM00421">
    <property type="entry name" value="HTH_LUXR"/>
    <property type="match status" value="1"/>
</dbReference>
<feature type="domain" description="HTH luxR-type" evidence="6">
    <location>
        <begin position="138"/>
        <end position="203"/>
    </location>
</feature>
<dbReference type="PANTHER" id="PTHR43214">
    <property type="entry name" value="TWO-COMPONENT RESPONSE REGULATOR"/>
    <property type="match status" value="1"/>
</dbReference>
<dbReference type="CDD" id="cd17535">
    <property type="entry name" value="REC_NarL-like"/>
    <property type="match status" value="1"/>
</dbReference>
<dbReference type="InterPro" id="IPR011006">
    <property type="entry name" value="CheY-like_superfamily"/>
</dbReference>
<dbReference type="AlphaFoldDB" id="A0A4Y3UGX4"/>
<dbReference type="Pfam" id="PF00072">
    <property type="entry name" value="Response_reg"/>
    <property type="match status" value="1"/>
</dbReference>
<evidence type="ECO:0000313" key="8">
    <source>
        <dbReference type="EMBL" id="TQM97820.1"/>
    </source>
</evidence>
<dbReference type="Pfam" id="PF00196">
    <property type="entry name" value="GerE"/>
    <property type="match status" value="1"/>
</dbReference>
<dbReference type="CDD" id="cd06170">
    <property type="entry name" value="LuxR_C_like"/>
    <property type="match status" value="1"/>
</dbReference>
<evidence type="ECO:0000256" key="4">
    <source>
        <dbReference type="ARBA" id="ARBA00023163"/>
    </source>
</evidence>
<evidence type="ECO:0000256" key="3">
    <source>
        <dbReference type="ARBA" id="ARBA00023125"/>
    </source>
</evidence>
<keyword evidence="9" id="KW-1185">Reference proteome</keyword>
<keyword evidence="2" id="KW-0805">Transcription regulation</keyword>
<keyword evidence="1 5" id="KW-0597">Phosphoprotein</keyword>
<dbReference type="SUPFAM" id="SSF52172">
    <property type="entry name" value="CheY-like"/>
    <property type="match status" value="1"/>
</dbReference>
<feature type="domain" description="Response regulatory" evidence="7">
    <location>
        <begin position="3"/>
        <end position="120"/>
    </location>
</feature>
<dbReference type="InterPro" id="IPR039420">
    <property type="entry name" value="WalR-like"/>
</dbReference>
<dbReference type="GO" id="GO:0006355">
    <property type="term" value="P:regulation of DNA-templated transcription"/>
    <property type="evidence" value="ECO:0007669"/>
    <property type="project" value="InterPro"/>
</dbReference>
<dbReference type="InterPro" id="IPR000792">
    <property type="entry name" value="Tscrpt_reg_LuxR_C"/>
</dbReference>
<dbReference type="Gene3D" id="3.40.50.2300">
    <property type="match status" value="1"/>
</dbReference>
<evidence type="ECO:0000313" key="9">
    <source>
        <dbReference type="Proteomes" id="UP000319804"/>
    </source>
</evidence>
<dbReference type="InterPro" id="IPR016032">
    <property type="entry name" value="Sig_transdc_resp-reg_C-effctor"/>
</dbReference>
<dbReference type="PROSITE" id="PS00622">
    <property type="entry name" value="HTH_LUXR_1"/>
    <property type="match status" value="1"/>
</dbReference>